<dbReference type="PROSITE" id="PS51892">
    <property type="entry name" value="SUBTILASE"/>
    <property type="match status" value="1"/>
</dbReference>
<feature type="active site" description="Charge relay system" evidence="5">
    <location>
        <position position="221"/>
    </location>
</feature>
<feature type="active site" description="Charge relay system" evidence="5">
    <location>
        <position position="184"/>
    </location>
</feature>
<dbReference type="GO" id="GO:0008233">
    <property type="term" value="F:peptidase activity"/>
    <property type="evidence" value="ECO:0007669"/>
    <property type="project" value="UniProtKB-KW"/>
</dbReference>
<feature type="active site" description="Charge relay system" evidence="5">
    <location>
        <position position="399"/>
    </location>
</feature>
<dbReference type="Pfam" id="PF00082">
    <property type="entry name" value="Peptidase_S8"/>
    <property type="match status" value="1"/>
</dbReference>
<evidence type="ECO:0000313" key="9">
    <source>
        <dbReference type="Proteomes" id="UP001319045"/>
    </source>
</evidence>
<dbReference type="InterPro" id="IPR000209">
    <property type="entry name" value="Peptidase_S8/S53_dom"/>
</dbReference>
<sequence>MALPSVVWGSRGVNEAEMVSYPGGKCYIFRLKLTDKKNTPYRLDKPLDFLSQRAIDRRKKQHLAIDSTDLPISPAYLSAIAKCEKIQIVGKSKWNNSVLIKCNHQNNAYKLLKLPFVRNLVQVFSSPDSISSSIRSSFKKEFNRWDTIPDSRYGVAVNQITSLNGDRLHSMGYRGKGKIIAVLDAGFMNVDRIPALHQIKIAGIDDFVVPKSKNIFAESDHGTMVLSLMATDMPGTFIGTAPDASYMLLRCEDTRTESLAEETYWAEAVEYADSAGVDIINSSLGYHDFDDSSTNHKYYEMDGLTTSISRTASMLADKGIILVNSAGNDGMGTWKKLNFPADARNIITVGAITPMGDNAAFSAVGPTADGRIKPDVMAYGSPAVVISGRGTIVDDMGTSFSAPLISGMVACLWQALPNKTAKEIINIVIHSGNNIHPDNVYGYGVPDFQKAYNSGKR</sequence>
<name>A0ABN6EEN7_9BACT</name>
<dbReference type="Proteomes" id="UP001319045">
    <property type="component" value="Chromosome"/>
</dbReference>
<evidence type="ECO:0000256" key="6">
    <source>
        <dbReference type="RuleBase" id="RU003355"/>
    </source>
</evidence>
<evidence type="ECO:0000256" key="5">
    <source>
        <dbReference type="PROSITE-ProRule" id="PRU01240"/>
    </source>
</evidence>
<dbReference type="PROSITE" id="PS00136">
    <property type="entry name" value="SUBTILASE_ASP"/>
    <property type="match status" value="1"/>
</dbReference>
<dbReference type="SUPFAM" id="SSF52743">
    <property type="entry name" value="Subtilisin-like"/>
    <property type="match status" value="1"/>
</dbReference>
<dbReference type="InterPro" id="IPR036852">
    <property type="entry name" value="Peptidase_S8/S53_dom_sf"/>
</dbReference>
<reference evidence="8 9" key="1">
    <citation type="journal article" date="2022" name="Int. J. Syst. Evol. Microbiol.">
        <title>Prevotella herbatica sp. nov., a plant polysaccharide-decomposing anaerobic bacterium isolated from a methanogenic reactor.</title>
        <authorList>
            <person name="Uek A."/>
            <person name="Tonouchi A."/>
            <person name="Kaku N."/>
            <person name="Ueki K."/>
        </authorList>
    </citation>
    <scope>NUCLEOTIDE SEQUENCE [LARGE SCALE GENOMIC DNA]</scope>
    <source>
        <strain evidence="8 9">WR041</strain>
    </source>
</reference>
<dbReference type="EMBL" id="AP024484">
    <property type="protein sequence ID" value="BCS84390.1"/>
    <property type="molecule type" value="Genomic_DNA"/>
</dbReference>
<dbReference type="Gene3D" id="3.40.50.200">
    <property type="entry name" value="Peptidase S8/S53 domain"/>
    <property type="match status" value="1"/>
</dbReference>
<dbReference type="InterPro" id="IPR017317">
    <property type="entry name" value="Pept_S8_subtilisin_bacteroid-2"/>
</dbReference>
<keyword evidence="4 5" id="KW-0720">Serine protease</keyword>
<proteinExistence type="inferred from homology"/>
<dbReference type="InterPro" id="IPR023827">
    <property type="entry name" value="Peptidase_S8_Asp-AS"/>
</dbReference>
<evidence type="ECO:0000313" key="8">
    <source>
        <dbReference type="EMBL" id="BCS84390.1"/>
    </source>
</evidence>
<dbReference type="PANTHER" id="PTHR43806:SF67">
    <property type="entry name" value="EGF-LIKE DOMAIN-CONTAINING PROTEIN"/>
    <property type="match status" value="1"/>
</dbReference>
<organism evidence="8 9">
    <name type="scientific">Prevotella herbatica</name>
    <dbReference type="NCBI Taxonomy" id="2801997"/>
    <lineage>
        <taxon>Bacteria</taxon>
        <taxon>Pseudomonadati</taxon>
        <taxon>Bacteroidota</taxon>
        <taxon>Bacteroidia</taxon>
        <taxon>Bacteroidales</taxon>
        <taxon>Prevotellaceae</taxon>
        <taxon>Prevotella</taxon>
    </lineage>
</organism>
<keyword evidence="2 5" id="KW-0645">Protease</keyword>
<gene>
    <name evidence="8" type="ORF">prwr041_02830</name>
</gene>
<dbReference type="PROSITE" id="PS00138">
    <property type="entry name" value="SUBTILASE_SER"/>
    <property type="match status" value="1"/>
</dbReference>
<evidence type="ECO:0000256" key="2">
    <source>
        <dbReference type="ARBA" id="ARBA00022670"/>
    </source>
</evidence>
<feature type="domain" description="Peptidase S8/S53" evidence="7">
    <location>
        <begin position="175"/>
        <end position="444"/>
    </location>
</feature>
<dbReference type="PIRSF" id="PIRSF037903">
    <property type="entry name" value="Subtilisin_rel_GFO_2223"/>
    <property type="match status" value="1"/>
</dbReference>
<evidence type="ECO:0000256" key="1">
    <source>
        <dbReference type="ARBA" id="ARBA00011073"/>
    </source>
</evidence>
<dbReference type="PANTHER" id="PTHR43806">
    <property type="entry name" value="PEPTIDASE S8"/>
    <property type="match status" value="1"/>
</dbReference>
<keyword evidence="9" id="KW-1185">Reference proteome</keyword>
<dbReference type="InterPro" id="IPR023828">
    <property type="entry name" value="Peptidase_S8_Ser-AS"/>
</dbReference>
<comment type="similarity">
    <text evidence="1 5 6">Belongs to the peptidase S8 family.</text>
</comment>
<dbReference type="PRINTS" id="PR00723">
    <property type="entry name" value="SUBTILISIN"/>
</dbReference>
<dbReference type="GO" id="GO:0006508">
    <property type="term" value="P:proteolysis"/>
    <property type="evidence" value="ECO:0007669"/>
    <property type="project" value="UniProtKB-KW"/>
</dbReference>
<accession>A0ABN6EEN7</accession>
<protein>
    <submittedName>
        <fullName evidence="8">Serine protease</fullName>
    </submittedName>
</protein>
<dbReference type="InterPro" id="IPR050131">
    <property type="entry name" value="Peptidase_S8_subtilisin-like"/>
</dbReference>
<dbReference type="CDD" id="cd07493">
    <property type="entry name" value="Peptidases_S8_9"/>
    <property type="match status" value="1"/>
</dbReference>
<evidence type="ECO:0000256" key="3">
    <source>
        <dbReference type="ARBA" id="ARBA00022801"/>
    </source>
</evidence>
<dbReference type="InterPro" id="IPR015500">
    <property type="entry name" value="Peptidase_S8_subtilisin-rel"/>
</dbReference>
<evidence type="ECO:0000259" key="7">
    <source>
        <dbReference type="Pfam" id="PF00082"/>
    </source>
</evidence>
<keyword evidence="3 5" id="KW-0378">Hydrolase</keyword>
<evidence type="ECO:0000256" key="4">
    <source>
        <dbReference type="ARBA" id="ARBA00022825"/>
    </source>
</evidence>